<keyword evidence="2" id="KW-1185">Reference proteome</keyword>
<proteinExistence type="predicted"/>
<evidence type="ECO:0000313" key="1">
    <source>
        <dbReference type="EMBL" id="MED6275765.1"/>
    </source>
</evidence>
<organism evidence="1 2">
    <name type="scientific">Characodon lateralis</name>
    <dbReference type="NCBI Taxonomy" id="208331"/>
    <lineage>
        <taxon>Eukaryota</taxon>
        <taxon>Metazoa</taxon>
        <taxon>Chordata</taxon>
        <taxon>Craniata</taxon>
        <taxon>Vertebrata</taxon>
        <taxon>Euteleostomi</taxon>
        <taxon>Actinopterygii</taxon>
        <taxon>Neopterygii</taxon>
        <taxon>Teleostei</taxon>
        <taxon>Neoteleostei</taxon>
        <taxon>Acanthomorphata</taxon>
        <taxon>Ovalentaria</taxon>
        <taxon>Atherinomorphae</taxon>
        <taxon>Cyprinodontiformes</taxon>
        <taxon>Goodeidae</taxon>
        <taxon>Characodon</taxon>
    </lineage>
</organism>
<reference evidence="1 2" key="1">
    <citation type="submission" date="2021-06" db="EMBL/GenBank/DDBJ databases">
        <authorList>
            <person name="Palmer J.M."/>
        </authorList>
    </citation>
    <scope>NUCLEOTIDE SEQUENCE [LARGE SCALE GENOMIC DNA]</scope>
    <source>
        <strain evidence="1 2">CL_MEX2019</strain>
        <tissue evidence="1">Muscle</tissue>
    </source>
</reference>
<gene>
    <name evidence="1" type="ORF">CHARACLAT_029788</name>
</gene>
<evidence type="ECO:0000313" key="2">
    <source>
        <dbReference type="Proteomes" id="UP001352852"/>
    </source>
</evidence>
<dbReference type="Proteomes" id="UP001352852">
    <property type="component" value="Unassembled WGS sequence"/>
</dbReference>
<accession>A0ABU7DMS6</accession>
<protein>
    <submittedName>
        <fullName evidence="1">Uncharacterized protein</fullName>
    </submittedName>
</protein>
<name>A0ABU7DMS6_9TELE</name>
<comment type="caution">
    <text evidence="1">The sequence shown here is derived from an EMBL/GenBank/DDBJ whole genome shotgun (WGS) entry which is preliminary data.</text>
</comment>
<dbReference type="EMBL" id="JAHUTJ010028892">
    <property type="protein sequence ID" value="MED6275765.1"/>
    <property type="molecule type" value="Genomic_DNA"/>
</dbReference>
<sequence>MFRLFNSKLLLSAQNTSSYVNCAEEKLSEAMKLKRASTVNKGLTAANLRCCGVGRLVLLAVQTACYSCNHGDVVPLSFLPSDRENCSTRCRRDRVSAGNSLEHSLLLLTSERKVKQRLYLNYLIHE</sequence>